<dbReference type="OrthoDB" id="414982at2759"/>
<dbReference type="EMBL" id="LNIX01000026">
    <property type="protein sequence ID" value="OXA42496.1"/>
    <property type="molecule type" value="Genomic_DNA"/>
</dbReference>
<protein>
    <submittedName>
        <fullName evidence="1">Steroid C26-monooxygenase</fullName>
    </submittedName>
</protein>
<proteinExistence type="predicted"/>
<reference evidence="1 2" key="1">
    <citation type="submission" date="2015-12" db="EMBL/GenBank/DDBJ databases">
        <title>The genome of Folsomia candida.</title>
        <authorList>
            <person name="Faddeeva A."/>
            <person name="Derks M.F."/>
            <person name="Anvar Y."/>
            <person name="Smit S."/>
            <person name="Van Straalen N."/>
            <person name="Roelofs D."/>
        </authorList>
    </citation>
    <scope>NUCLEOTIDE SEQUENCE [LARGE SCALE GENOMIC DNA]</scope>
    <source>
        <strain evidence="1 2">VU population</strain>
        <tissue evidence="1">Whole body</tissue>
    </source>
</reference>
<dbReference type="GO" id="GO:0071897">
    <property type="term" value="P:DNA biosynthetic process"/>
    <property type="evidence" value="ECO:0007669"/>
    <property type="project" value="UniProtKB-ARBA"/>
</dbReference>
<keyword evidence="2" id="KW-1185">Reference proteome</keyword>
<name>A0A226DE78_FOLCA</name>
<sequence>MQNSSSHITASVTSPDTTCPIKPIIQTERTANRWGRNVIHRRLLCPVCTNVSFTQYKHFSYHLQIKHECHCCLCYVDDIDLHLCSPVQTGSGANQQPQLNIKYFSLVESVFRGIILTYRCKFDDVVLGSISETFEYTYDELESILTYALHLHKNIRVSVSLDVTLEHVIKKTEKDVSLFTPFNRLFNSNYILETMRACADYIGTSLELYCDGESGYSLVSINSLEVKLGKYKTGIAKGYIRLPKQLSARHFLNIRSPDPEDALCFVRCVTAGLCRRRICLPDEPNKQWDDLNKNEKRRLKRLWEKSSLYEHLIQEFSETNEINFSGCYNGVDLDSVSHFLDNNPSISLTIFGNDGKSLYPIRPAAEIKSRHCDLLLLKQPILQHDKPMPTSFLDVQYRYHYCLIMTLPISFASFASGRIAILLVITSVSLQELTDKEKKAWVEMQGTGNSRGVESRIILDVHNKTDYKCEIATLKYYKSRGIVIRKINKAIKYKQTNWLGEFYELVSLLRREAKLSGDEIGYMFLKHIHNRIFGYLMLSSEKYVDVHIACTSDEAIKYMSKHNFMSYQILNQNEEIVMFSMRRNTVHYNKNPAAASFVLHRAKRSLYSFMEMLESKLGPGLKVSFYDTEAIACQGPDPHNNFYERLKTIPNLDYSELNPFHVLYESSHAGEGGYWKVQTLEAVEIVSLRGKCYSVKEFCSVCNSSGDRNCICSGRKACSGFPDAKHRLTHEMYKESLFKNQPHYVDVNLLQAKDHKLKIVKKRFTAFGSVNSSRIILGDGINTLPFGAGWLRPIPDLIPIKTE</sequence>
<gene>
    <name evidence="1" type="ORF">Fcan01_22816</name>
</gene>
<keyword evidence="1" id="KW-0503">Monooxygenase</keyword>
<evidence type="ECO:0000313" key="1">
    <source>
        <dbReference type="EMBL" id="OXA42496.1"/>
    </source>
</evidence>
<dbReference type="AlphaFoldDB" id="A0A226DE78"/>
<dbReference type="GO" id="GO:0004497">
    <property type="term" value="F:monooxygenase activity"/>
    <property type="evidence" value="ECO:0007669"/>
    <property type="project" value="UniProtKB-KW"/>
</dbReference>
<dbReference type="SUPFAM" id="SSF56672">
    <property type="entry name" value="DNA/RNA polymerases"/>
    <property type="match status" value="1"/>
</dbReference>
<comment type="caution">
    <text evidence="1">The sequence shown here is derived from an EMBL/GenBank/DDBJ whole genome shotgun (WGS) entry which is preliminary data.</text>
</comment>
<dbReference type="InterPro" id="IPR043502">
    <property type="entry name" value="DNA/RNA_pol_sf"/>
</dbReference>
<dbReference type="Proteomes" id="UP000198287">
    <property type="component" value="Unassembled WGS sequence"/>
</dbReference>
<keyword evidence="1" id="KW-0560">Oxidoreductase</keyword>
<accession>A0A226DE78</accession>
<evidence type="ECO:0000313" key="2">
    <source>
        <dbReference type="Proteomes" id="UP000198287"/>
    </source>
</evidence>
<organism evidence="1 2">
    <name type="scientific">Folsomia candida</name>
    <name type="common">Springtail</name>
    <dbReference type="NCBI Taxonomy" id="158441"/>
    <lineage>
        <taxon>Eukaryota</taxon>
        <taxon>Metazoa</taxon>
        <taxon>Ecdysozoa</taxon>
        <taxon>Arthropoda</taxon>
        <taxon>Hexapoda</taxon>
        <taxon>Collembola</taxon>
        <taxon>Entomobryomorpha</taxon>
        <taxon>Isotomoidea</taxon>
        <taxon>Isotomidae</taxon>
        <taxon>Proisotominae</taxon>
        <taxon>Folsomia</taxon>
    </lineage>
</organism>